<organism evidence="3 4">
    <name type="scientific">Haloglomus irregulare</name>
    <dbReference type="NCBI Taxonomy" id="2234134"/>
    <lineage>
        <taxon>Archaea</taxon>
        <taxon>Methanobacteriati</taxon>
        <taxon>Methanobacteriota</taxon>
        <taxon>Stenosarchaea group</taxon>
        <taxon>Halobacteria</taxon>
        <taxon>Halobacteriales</taxon>
        <taxon>Natronomonadaceae</taxon>
        <taxon>Haloglomus</taxon>
    </lineage>
</organism>
<protein>
    <recommendedName>
        <fullName evidence="5">Transcriptional regulator</fullName>
    </recommendedName>
</protein>
<dbReference type="NCBIfam" id="NF047393">
    <property type="entry name" value="TransRegTbspHalo"/>
    <property type="match status" value="1"/>
</dbReference>
<gene>
    <name evidence="3" type="ORF">DP107_05750</name>
</gene>
<evidence type="ECO:0000259" key="2">
    <source>
        <dbReference type="Pfam" id="PF23336"/>
    </source>
</evidence>
<feature type="domain" description="Transcriptional regulator TbsP N-terminal" evidence="1">
    <location>
        <begin position="3"/>
        <end position="143"/>
    </location>
</feature>
<keyword evidence="4" id="KW-1185">Reference proteome</keyword>
<dbReference type="EMBL" id="QMDX01000002">
    <property type="protein sequence ID" value="TSD15346.1"/>
    <property type="molecule type" value="Genomic_DNA"/>
</dbReference>
<reference evidence="3 4" key="1">
    <citation type="submission" date="2018-06" db="EMBL/GenBank/DDBJ databases">
        <title>Natronomonas sp. F16-60 a new haloarchaeon isolated from a solar saltern of Isla Cristina, Huelva, Spain.</title>
        <authorList>
            <person name="Duran-Viseras A."/>
            <person name="Sanchez-Porro C."/>
            <person name="Ventosa A."/>
        </authorList>
    </citation>
    <scope>NUCLEOTIDE SEQUENCE [LARGE SCALE GENOMIC DNA]</scope>
    <source>
        <strain evidence="3 4">F16-60</strain>
    </source>
</reference>
<feature type="domain" description="Transcriptional regulator TbsP-like C-terminal" evidence="2">
    <location>
        <begin position="144"/>
        <end position="264"/>
    </location>
</feature>
<accession>A0A554ND87</accession>
<dbReference type="InParanoid" id="A0A554ND87"/>
<proteinExistence type="predicted"/>
<evidence type="ECO:0000313" key="4">
    <source>
        <dbReference type="Proteomes" id="UP000319894"/>
    </source>
</evidence>
<name>A0A554ND87_9EURY</name>
<dbReference type="InterPro" id="IPR056163">
    <property type="entry name" value="TbsP_C"/>
</dbReference>
<dbReference type="AlphaFoldDB" id="A0A554ND87"/>
<sequence>MDANLLEDSITAVLSEALTGVDETVFVVNPAPGTVDELVEVLSTDDDATVRLLADEAVLKDVMDDFIVASRAADLVEADQLEFRTYANGDNTLLVTEDSVAALVAAGGQVAALTTTDESFIEGTHAAYSDAWDAAETYDLRTPAISRVRETLRESLGPDSADDFDAMLATLGTARGDGDGLDEVTISLLVAAKNRELLYDISKWGEDIGIASKATFSRTKTRLEEAGLIDTEKVPIDVGRPRLRLLLDKEGLEDASEQELISAANSALTA</sequence>
<evidence type="ECO:0000259" key="1">
    <source>
        <dbReference type="Pfam" id="PF19138"/>
    </source>
</evidence>
<evidence type="ECO:0000313" key="3">
    <source>
        <dbReference type="EMBL" id="TSD15346.1"/>
    </source>
</evidence>
<dbReference type="InterPro" id="IPR043859">
    <property type="entry name" value="TbsP-like_N"/>
</dbReference>
<dbReference type="RefSeq" id="WP_144261187.1">
    <property type="nucleotide sequence ID" value="NZ_QMDX01000002.1"/>
</dbReference>
<dbReference type="Pfam" id="PF19138">
    <property type="entry name" value="TbsP_N"/>
    <property type="match status" value="1"/>
</dbReference>
<dbReference type="Pfam" id="PF23336">
    <property type="entry name" value="HTH_TbsP_C"/>
    <property type="match status" value="1"/>
</dbReference>
<dbReference type="OrthoDB" id="193708at2157"/>
<comment type="caution">
    <text evidence="3">The sequence shown here is derived from an EMBL/GenBank/DDBJ whole genome shotgun (WGS) entry which is preliminary data.</text>
</comment>
<dbReference type="Proteomes" id="UP000319894">
    <property type="component" value="Unassembled WGS sequence"/>
</dbReference>
<evidence type="ECO:0008006" key="5">
    <source>
        <dbReference type="Google" id="ProtNLM"/>
    </source>
</evidence>